<dbReference type="Pfam" id="PF03916">
    <property type="entry name" value="NrfD"/>
    <property type="match status" value="1"/>
</dbReference>
<keyword evidence="3" id="KW-1003">Cell membrane</keyword>
<feature type="transmembrane region" description="Helical" evidence="7">
    <location>
        <begin position="107"/>
        <end position="125"/>
    </location>
</feature>
<keyword evidence="4 7" id="KW-0812">Transmembrane</keyword>
<evidence type="ECO:0000256" key="4">
    <source>
        <dbReference type="ARBA" id="ARBA00022692"/>
    </source>
</evidence>
<evidence type="ECO:0000256" key="1">
    <source>
        <dbReference type="ARBA" id="ARBA00004651"/>
    </source>
</evidence>
<gene>
    <name evidence="8" type="primary">nrfD</name>
    <name evidence="8" type="ORF">OO016_12265</name>
</gene>
<accession>A0AAE3MM86</accession>
<reference evidence="8" key="1">
    <citation type="submission" date="2022-11" db="EMBL/GenBank/DDBJ databases">
        <title>The characterization of three novel Bacteroidetes species and genomic analysis of their roles in tidal elemental geochemical cycles.</title>
        <authorList>
            <person name="Ma K.-J."/>
        </authorList>
    </citation>
    <scope>NUCLEOTIDE SEQUENCE</scope>
    <source>
        <strain evidence="8">M415</strain>
    </source>
</reference>
<feature type="transmembrane region" description="Helical" evidence="7">
    <location>
        <begin position="290"/>
        <end position="311"/>
    </location>
</feature>
<keyword evidence="6 7" id="KW-0472">Membrane</keyword>
<comment type="similarity">
    <text evidence="2">Belongs to the NrfD family.</text>
</comment>
<keyword evidence="5 7" id="KW-1133">Transmembrane helix</keyword>
<dbReference type="GO" id="GO:0005886">
    <property type="term" value="C:plasma membrane"/>
    <property type="evidence" value="ECO:0007669"/>
    <property type="project" value="UniProtKB-SubCell"/>
</dbReference>
<evidence type="ECO:0000313" key="9">
    <source>
        <dbReference type="Proteomes" id="UP001207116"/>
    </source>
</evidence>
<evidence type="ECO:0000256" key="6">
    <source>
        <dbReference type="ARBA" id="ARBA00023136"/>
    </source>
</evidence>
<name>A0AAE3MM86_9FLAO</name>
<dbReference type="AlphaFoldDB" id="A0AAE3MM86"/>
<feature type="transmembrane region" description="Helical" evidence="7">
    <location>
        <begin position="357"/>
        <end position="379"/>
    </location>
</feature>
<feature type="transmembrane region" description="Helical" evidence="7">
    <location>
        <begin position="71"/>
        <end position="95"/>
    </location>
</feature>
<protein>
    <submittedName>
        <fullName evidence="8">Polysulfide reductase NrfD</fullName>
    </submittedName>
</protein>
<proteinExistence type="inferred from homology"/>
<evidence type="ECO:0000313" key="8">
    <source>
        <dbReference type="EMBL" id="MCX2720380.1"/>
    </source>
</evidence>
<sequence length="452" mass="52095">MSKVLSKTDSEIFKSPREKDLLSHITSTSLKYKIWIAVLLVFVVFGLIGYYRQLKFGLVVTAMRDYTSWGIYISNFVFFVAISLVGSLFSSILKLNKNEWSRPLTRISEIIAVSAIICAAVIIIVDMGRPDRFFYVIRYLRIQSPIIWDVIIISTYLVISFLLLYISMLPDLGLCRDRLTSVPRWKKKLYRILALNWNDNPRQWKKLQKINKILAITVLPVAFAIHTITSWLFATTWRPGWDSTNLGPYFVSGAFMAGAAIIIVAMYFIREHMNLGRYITQGHFDKMSKLLVLLSLVYLYFNINEYLGPAFKMVGVEGEHITELFVGNYAPMYWLVQIGGLVLPIILLLFKPLRKPLPAFVISMLVLLGAWFKRFLIVIPSLQHPYLPIQGVDESYLHYNPTWEEWAITISSFAWFLLIITFLVKIFPVIPVKKEEAFIKSNSNSQSDNDEI</sequence>
<comment type="subcellular location">
    <subcellularLocation>
        <location evidence="1">Cell membrane</location>
        <topology evidence="1">Multi-pass membrane protein</topology>
    </subcellularLocation>
</comment>
<evidence type="ECO:0000256" key="5">
    <source>
        <dbReference type="ARBA" id="ARBA00022989"/>
    </source>
</evidence>
<feature type="transmembrane region" description="Helical" evidence="7">
    <location>
        <begin position="32"/>
        <end position="51"/>
    </location>
</feature>
<keyword evidence="9" id="KW-1185">Reference proteome</keyword>
<feature type="transmembrane region" description="Helical" evidence="7">
    <location>
        <begin position="406"/>
        <end position="424"/>
    </location>
</feature>
<dbReference type="PANTHER" id="PTHR43044:SF2">
    <property type="entry name" value="POLYSULPHIDE REDUCTASE NRFD"/>
    <property type="match status" value="1"/>
</dbReference>
<evidence type="ECO:0000256" key="3">
    <source>
        <dbReference type="ARBA" id="ARBA00022475"/>
    </source>
</evidence>
<feature type="transmembrane region" description="Helical" evidence="7">
    <location>
        <begin position="213"/>
        <end position="234"/>
    </location>
</feature>
<evidence type="ECO:0000256" key="7">
    <source>
        <dbReference type="SAM" id="Phobius"/>
    </source>
</evidence>
<feature type="transmembrane region" description="Helical" evidence="7">
    <location>
        <begin position="246"/>
        <end position="269"/>
    </location>
</feature>
<dbReference type="RefSeq" id="WP_266014424.1">
    <property type="nucleotide sequence ID" value="NZ_JAPFQP010000004.1"/>
</dbReference>
<dbReference type="Proteomes" id="UP001207116">
    <property type="component" value="Unassembled WGS sequence"/>
</dbReference>
<comment type="caution">
    <text evidence="8">The sequence shown here is derived from an EMBL/GenBank/DDBJ whole genome shotgun (WGS) entry which is preliminary data.</text>
</comment>
<feature type="transmembrane region" description="Helical" evidence="7">
    <location>
        <begin position="331"/>
        <end position="350"/>
    </location>
</feature>
<dbReference type="PANTHER" id="PTHR43044">
    <property type="match status" value="1"/>
</dbReference>
<dbReference type="EMBL" id="JAPFQP010000004">
    <property type="protein sequence ID" value="MCX2720380.1"/>
    <property type="molecule type" value="Genomic_DNA"/>
</dbReference>
<dbReference type="Gene3D" id="1.20.1630.10">
    <property type="entry name" value="Formate dehydrogenase/DMSO reductase domain"/>
    <property type="match status" value="1"/>
</dbReference>
<feature type="transmembrane region" description="Helical" evidence="7">
    <location>
        <begin position="145"/>
        <end position="166"/>
    </location>
</feature>
<evidence type="ECO:0000256" key="2">
    <source>
        <dbReference type="ARBA" id="ARBA00008929"/>
    </source>
</evidence>
<organism evidence="8 9">
    <name type="scientific">Lentiprolixibacter aurantiacus</name>
    <dbReference type="NCBI Taxonomy" id="2993939"/>
    <lineage>
        <taxon>Bacteria</taxon>
        <taxon>Pseudomonadati</taxon>
        <taxon>Bacteroidota</taxon>
        <taxon>Flavobacteriia</taxon>
        <taxon>Flavobacteriales</taxon>
        <taxon>Flavobacteriaceae</taxon>
        <taxon>Lentiprolixibacter</taxon>
    </lineage>
</organism>
<dbReference type="InterPro" id="IPR005614">
    <property type="entry name" value="NrfD-like"/>
</dbReference>